<dbReference type="GO" id="GO:0005829">
    <property type="term" value="C:cytosol"/>
    <property type="evidence" value="ECO:0007669"/>
    <property type="project" value="UniProtKB-ARBA"/>
</dbReference>
<dbReference type="PANTHER" id="PTHR23355">
    <property type="entry name" value="RIBONUCLEASE"/>
    <property type="match status" value="1"/>
</dbReference>
<gene>
    <name evidence="8 10" type="primary">rnr</name>
    <name evidence="10" type="ORF">F8A88_07040</name>
</gene>
<protein>
    <recommendedName>
        <fullName evidence="8">Ribonuclease R</fullName>
        <shortName evidence="8">RNase R</shortName>
        <ecNumber evidence="8">3.1.13.1</ecNumber>
    </recommendedName>
</protein>
<evidence type="ECO:0000256" key="5">
    <source>
        <dbReference type="ARBA" id="ARBA00022801"/>
    </source>
</evidence>
<evidence type="ECO:0000256" key="7">
    <source>
        <dbReference type="ARBA" id="ARBA00022884"/>
    </source>
</evidence>
<sequence>MAAKKTRKKRPANGSSLNKSVVLRLFKEQRKPLSRAEVVRRLHLSKKHKPEIRKILKELVRDGELIRIRRAYGLAGAMHLVSGRLEMTRSGVGFVIPDDIRRKDIFIAKKDLNGAWNGDRVSCAVVREGRGGRNHEGRIVRVLERGRELLPVKVFKDLGDGDWAARPTDPLLDFGVIATAPGDMDLQRGDIALCEPGEQLDPLMWEGELVERLGPETDVRVQEALVKSNHSIRVRFPSDALAEAERLPEQPAEDDFSGREDLRSLPFVTIDGSTAKDFDDAVYVERSGKGYRLWVAIADVAHYVREGSALDREALERGNSYYFPLSVEPMFPERLSNGLCSLNPDVPRLTMAVCMELSAKGVVKSARMCNAVIRSHARLTYGQIRDAVLERDKTARAALSPQLLPMLDLCEELARKIKAIRSDRGSLDFELPEPRADVSDDGHIRGFGATQRHFGHQIIEEFMIAANEAVARFLVEEGLPCLFRVHPEASEEKLENLFRFLSLTDPDMARPKEISPKTLQQLIDRVSGTPKEFVVNRLLLRSMKQAKYSPVNEGHFGLASECYCHFTSPIRRYADLVVHRLAKIAIGGKGAIPGGKLLLKIAGNLSSRERAGMDAEREIYRRLMLLFMKDKEGQRFSAVVSQIMDFGFRVELPEHMAEGIIRLSTLDDDYYTYWRHREMLVGERTGKAFTIGQQVDVVLEYADLERLELNFELAPGQSSHDYKEMIA</sequence>
<keyword evidence="5 8" id="KW-0378">Hydrolase</keyword>
<feature type="domain" description="S1 motif" evidence="9">
    <location>
        <begin position="633"/>
        <end position="712"/>
    </location>
</feature>
<comment type="subcellular location">
    <subcellularLocation>
        <location evidence="2 8">Cytoplasm</location>
    </subcellularLocation>
</comment>
<evidence type="ECO:0000313" key="11">
    <source>
        <dbReference type="Proteomes" id="UP000438699"/>
    </source>
</evidence>
<keyword evidence="6 8" id="KW-0269">Exonuclease</keyword>
<evidence type="ECO:0000256" key="8">
    <source>
        <dbReference type="HAMAP-Rule" id="MF_01895"/>
    </source>
</evidence>
<dbReference type="Gene3D" id="1.10.10.10">
    <property type="entry name" value="Winged helix-like DNA-binding domain superfamily/Winged helix DNA-binding domain"/>
    <property type="match status" value="1"/>
</dbReference>
<dbReference type="EC" id="3.1.13.1" evidence="8"/>
<keyword evidence="7 8" id="KW-0694">RNA-binding</keyword>
<dbReference type="Gene3D" id="2.40.50.140">
    <property type="entry name" value="Nucleic acid-binding proteins"/>
    <property type="match status" value="2"/>
</dbReference>
<dbReference type="OrthoDB" id="9764149at2"/>
<dbReference type="InterPro" id="IPR011805">
    <property type="entry name" value="RNase_R"/>
</dbReference>
<dbReference type="SMART" id="SM00357">
    <property type="entry name" value="CSP"/>
    <property type="match status" value="1"/>
</dbReference>
<evidence type="ECO:0000259" key="9">
    <source>
        <dbReference type="PROSITE" id="PS50126"/>
    </source>
</evidence>
<name>A0A6N6N4H3_9BACT</name>
<comment type="catalytic activity">
    <reaction evidence="1 8">
        <text>Exonucleolytic cleavage in the 3'- to 5'-direction to yield nucleoside 5'-phosphates.</text>
        <dbReference type="EC" id="3.1.13.1"/>
    </reaction>
</comment>
<dbReference type="Pfam" id="PF00575">
    <property type="entry name" value="S1"/>
    <property type="match status" value="1"/>
</dbReference>
<keyword evidence="4 8" id="KW-0540">Nuclease</keyword>
<dbReference type="InterPro" id="IPR012340">
    <property type="entry name" value="NA-bd_OB-fold"/>
</dbReference>
<evidence type="ECO:0000256" key="3">
    <source>
        <dbReference type="ARBA" id="ARBA00022490"/>
    </source>
</evidence>
<dbReference type="Proteomes" id="UP000438699">
    <property type="component" value="Unassembled WGS sequence"/>
</dbReference>
<dbReference type="SUPFAM" id="SSF50249">
    <property type="entry name" value="Nucleic acid-binding proteins"/>
    <property type="match status" value="3"/>
</dbReference>
<dbReference type="InterPro" id="IPR004476">
    <property type="entry name" value="RNase_II/RNase_R"/>
</dbReference>
<dbReference type="AlphaFoldDB" id="A0A6N6N4H3"/>
<accession>A0A6N6N4H3</accession>
<evidence type="ECO:0000256" key="6">
    <source>
        <dbReference type="ARBA" id="ARBA00022839"/>
    </source>
</evidence>
<evidence type="ECO:0000256" key="2">
    <source>
        <dbReference type="ARBA" id="ARBA00004496"/>
    </source>
</evidence>
<dbReference type="GO" id="GO:0003723">
    <property type="term" value="F:RNA binding"/>
    <property type="evidence" value="ECO:0007669"/>
    <property type="project" value="UniProtKB-UniRule"/>
</dbReference>
<evidence type="ECO:0000256" key="4">
    <source>
        <dbReference type="ARBA" id="ARBA00022722"/>
    </source>
</evidence>
<comment type="similarity">
    <text evidence="8">Belongs to the RNR ribonuclease family. RNase R subfamily.</text>
</comment>
<dbReference type="NCBIfam" id="TIGR02063">
    <property type="entry name" value="RNase_R"/>
    <property type="match status" value="1"/>
</dbReference>
<proteinExistence type="inferred from homology"/>
<dbReference type="GO" id="GO:0008859">
    <property type="term" value="F:exoribonuclease II activity"/>
    <property type="evidence" value="ECO:0007669"/>
    <property type="project" value="UniProtKB-UniRule"/>
</dbReference>
<dbReference type="Pfam" id="PF08206">
    <property type="entry name" value="OB_RNB"/>
    <property type="match status" value="1"/>
</dbReference>
<dbReference type="EMBL" id="WAIE01000002">
    <property type="protein sequence ID" value="KAB1442447.1"/>
    <property type="molecule type" value="Genomic_DNA"/>
</dbReference>
<dbReference type="GO" id="GO:0006402">
    <property type="term" value="P:mRNA catabolic process"/>
    <property type="evidence" value="ECO:0007669"/>
    <property type="project" value="TreeGrafter"/>
</dbReference>
<dbReference type="InterPro" id="IPR001900">
    <property type="entry name" value="RNase_II/R"/>
</dbReference>
<dbReference type="InterPro" id="IPR050180">
    <property type="entry name" value="RNR_Ribonuclease"/>
</dbReference>
<dbReference type="PROSITE" id="PS50126">
    <property type="entry name" value="S1"/>
    <property type="match status" value="1"/>
</dbReference>
<organism evidence="10 11">
    <name type="scientific">Pseudodesulfovibrio senegalensis</name>
    <dbReference type="NCBI Taxonomy" id="1721087"/>
    <lineage>
        <taxon>Bacteria</taxon>
        <taxon>Pseudomonadati</taxon>
        <taxon>Thermodesulfobacteriota</taxon>
        <taxon>Desulfovibrionia</taxon>
        <taxon>Desulfovibrionales</taxon>
        <taxon>Desulfovibrionaceae</taxon>
    </lineage>
</organism>
<keyword evidence="11" id="KW-1185">Reference proteome</keyword>
<dbReference type="HAMAP" id="MF_01895">
    <property type="entry name" value="RNase_R"/>
    <property type="match status" value="1"/>
</dbReference>
<keyword evidence="3 8" id="KW-0963">Cytoplasm</keyword>
<evidence type="ECO:0000256" key="1">
    <source>
        <dbReference type="ARBA" id="ARBA00001849"/>
    </source>
</evidence>
<dbReference type="SMART" id="SM00955">
    <property type="entry name" value="RNB"/>
    <property type="match status" value="1"/>
</dbReference>
<comment type="caution">
    <text evidence="10">The sequence shown here is derived from an EMBL/GenBank/DDBJ whole genome shotgun (WGS) entry which is preliminary data.</text>
</comment>
<dbReference type="Pfam" id="PF00773">
    <property type="entry name" value="RNB"/>
    <property type="match status" value="1"/>
</dbReference>
<evidence type="ECO:0000313" key="10">
    <source>
        <dbReference type="EMBL" id="KAB1442447.1"/>
    </source>
</evidence>
<dbReference type="CDD" id="cd04471">
    <property type="entry name" value="S1_RNase_R"/>
    <property type="match status" value="1"/>
</dbReference>
<dbReference type="PANTHER" id="PTHR23355:SF9">
    <property type="entry name" value="DIS3-LIKE EXONUCLEASE 2"/>
    <property type="match status" value="1"/>
</dbReference>
<dbReference type="NCBIfam" id="TIGR00358">
    <property type="entry name" value="3_prime_RNase"/>
    <property type="match status" value="1"/>
</dbReference>
<dbReference type="InterPro" id="IPR013223">
    <property type="entry name" value="RNase_B_OB_dom"/>
</dbReference>
<dbReference type="InterPro" id="IPR036388">
    <property type="entry name" value="WH-like_DNA-bd_sf"/>
</dbReference>
<reference evidence="10 11" key="1">
    <citation type="journal article" date="2017" name="Int. J. Syst. Evol. Microbiol.">
        <title>Desulfovibrio senegalensis sp. nov., a mesophilic sulfate reducer isolated from marine sediment.</title>
        <authorList>
            <person name="Thioye A."/>
            <person name="Gam Z.B.A."/>
            <person name="Mbengue M."/>
            <person name="Cayol J.L."/>
            <person name="Joseph-Bartoli M."/>
            <person name="Toure-Kane C."/>
            <person name="Labat M."/>
        </authorList>
    </citation>
    <scope>NUCLEOTIDE SEQUENCE [LARGE SCALE GENOMIC DNA]</scope>
    <source>
        <strain evidence="10 11">DSM 101509</strain>
    </source>
</reference>
<dbReference type="InterPro" id="IPR011129">
    <property type="entry name" value="CSD"/>
</dbReference>
<comment type="function">
    <text evidence="8">3'-5' exoribonuclease that releases 5'-nucleoside monophosphates and is involved in maturation of structured RNAs.</text>
</comment>
<dbReference type="InterPro" id="IPR003029">
    <property type="entry name" value="S1_domain"/>
</dbReference>
<dbReference type="SMART" id="SM00316">
    <property type="entry name" value="S1"/>
    <property type="match status" value="1"/>
</dbReference>